<sequence length="89" mass="10287">MGILTDEELIQRLAKSKMSNKKISSSSSFKNKALQKELLIVLLIYSYIEKWLNCDKNKPLYSYKGNEDLRREIAKGEDTITVLTIAKIY</sequence>
<name>A0A0D1L8K6_BACIU</name>
<dbReference type="EMBL" id="JXBC01000002">
    <property type="protein sequence ID" value="KIU12141.1"/>
    <property type="molecule type" value="Genomic_DNA"/>
</dbReference>
<proteinExistence type="predicted"/>
<organism evidence="1 2">
    <name type="scientific">Bacillus subtilis</name>
    <dbReference type="NCBI Taxonomy" id="1423"/>
    <lineage>
        <taxon>Bacteria</taxon>
        <taxon>Bacillati</taxon>
        <taxon>Bacillota</taxon>
        <taxon>Bacilli</taxon>
        <taxon>Bacillales</taxon>
        <taxon>Bacillaceae</taxon>
        <taxon>Bacillus</taxon>
    </lineage>
</organism>
<gene>
    <name evidence="1" type="ORF">SC09_Contig19orf00525</name>
</gene>
<evidence type="ECO:0000313" key="2">
    <source>
        <dbReference type="Proteomes" id="UP000032247"/>
    </source>
</evidence>
<evidence type="ECO:0000313" key="1">
    <source>
        <dbReference type="EMBL" id="KIU12141.1"/>
    </source>
</evidence>
<dbReference type="PATRIC" id="fig|1423.173.peg.1023"/>
<dbReference type="AlphaFoldDB" id="A0A0D1L8K6"/>
<dbReference type="Proteomes" id="UP000032247">
    <property type="component" value="Unassembled WGS sequence"/>
</dbReference>
<comment type="caution">
    <text evidence="1">The sequence shown here is derived from an EMBL/GenBank/DDBJ whole genome shotgun (WGS) entry which is preliminary data.</text>
</comment>
<accession>A0A0D1L8K6</accession>
<reference evidence="1 2" key="1">
    <citation type="submission" date="2014-12" db="EMBL/GenBank/DDBJ databases">
        <title>Comparative genome analysis of Bacillus coagulans HM-08, Clostridium butyricum HM-68, Bacillus subtilis HM-66 and Bacillus licheniformis BL-09.</title>
        <authorList>
            <person name="Zhang H."/>
        </authorList>
    </citation>
    <scope>NUCLEOTIDE SEQUENCE [LARGE SCALE GENOMIC DNA]</scope>
    <source>
        <strain evidence="1 2">HM-66</strain>
    </source>
</reference>
<protein>
    <submittedName>
        <fullName evidence="1">Uncharacterized protein</fullName>
    </submittedName>
</protein>